<evidence type="ECO:0000256" key="3">
    <source>
        <dbReference type="ARBA" id="ARBA00022801"/>
    </source>
</evidence>
<name>A0A1N6NF88_9SPIO</name>
<protein>
    <recommendedName>
        <fullName evidence="2">protein-tyrosine-phosphatase</fullName>
        <ecNumber evidence="2">3.1.3.48</ecNumber>
    </recommendedName>
</protein>
<dbReference type="GO" id="GO:0004725">
    <property type="term" value="F:protein tyrosine phosphatase activity"/>
    <property type="evidence" value="ECO:0007669"/>
    <property type="project" value="UniProtKB-EC"/>
</dbReference>
<gene>
    <name evidence="7" type="ORF">SAMN05920897_101227</name>
</gene>
<feature type="active site" description="Proton donor" evidence="5">
    <location>
        <position position="130"/>
    </location>
</feature>
<evidence type="ECO:0000256" key="2">
    <source>
        <dbReference type="ARBA" id="ARBA00013064"/>
    </source>
</evidence>
<dbReference type="InterPro" id="IPR017867">
    <property type="entry name" value="Tyr_phospatase_low_mol_wt"/>
</dbReference>
<evidence type="ECO:0000259" key="6">
    <source>
        <dbReference type="SMART" id="SM00226"/>
    </source>
</evidence>
<feature type="active site" description="Nucleophile" evidence="5">
    <location>
        <position position="7"/>
    </location>
</feature>
<keyword evidence="8" id="KW-1185">Reference proteome</keyword>
<dbReference type="Pfam" id="PF01451">
    <property type="entry name" value="LMWPc"/>
    <property type="match status" value="1"/>
</dbReference>
<dbReference type="EC" id="3.1.3.48" evidence="2"/>
<keyword evidence="4" id="KW-0904">Protein phosphatase</keyword>
<proteinExistence type="inferred from homology"/>
<dbReference type="PRINTS" id="PR00719">
    <property type="entry name" value="LMWPTPASE"/>
</dbReference>
<feature type="domain" description="Phosphotyrosine protein phosphatase I" evidence="6">
    <location>
        <begin position="1"/>
        <end position="156"/>
    </location>
</feature>
<accession>A0A1N6NF88</accession>
<organism evidence="7 8">
    <name type="scientific">Alkalispirochaeta americana</name>
    <dbReference type="NCBI Taxonomy" id="159291"/>
    <lineage>
        <taxon>Bacteria</taxon>
        <taxon>Pseudomonadati</taxon>
        <taxon>Spirochaetota</taxon>
        <taxon>Spirochaetia</taxon>
        <taxon>Spirochaetales</taxon>
        <taxon>Spirochaetaceae</taxon>
        <taxon>Alkalispirochaeta</taxon>
    </lineage>
</organism>
<dbReference type="SUPFAM" id="SSF52788">
    <property type="entry name" value="Phosphotyrosine protein phosphatases I"/>
    <property type="match status" value="1"/>
</dbReference>
<evidence type="ECO:0000256" key="1">
    <source>
        <dbReference type="ARBA" id="ARBA00011063"/>
    </source>
</evidence>
<dbReference type="CDD" id="cd16343">
    <property type="entry name" value="LMWPTP"/>
    <property type="match status" value="1"/>
</dbReference>
<dbReference type="Gene3D" id="3.40.50.2300">
    <property type="match status" value="1"/>
</dbReference>
<dbReference type="EMBL" id="FTMS01000001">
    <property type="protein sequence ID" value="SIP90711.1"/>
    <property type="molecule type" value="Genomic_DNA"/>
</dbReference>
<dbReference type="PANTHER" id="PTHR11717">
    <property type="entry name" value="LOW MOLECULAR WEIGHT PROTEIN TYROSINE PHOSPHATASE"/>
    <property type="match status" value="1"/>
</dbReference>
<comment type="similarity">
    <text evidence="1">Belongs to the low molecular weight phosphotyrosine protein phosphatase family.</text>
</comment>
<evidence type="ECO:0000256" key="5">
    <source>
        <dbReference type="PIRSR" id="PIRSR617867-1"/>
    </source>
</evidence>
<sequence>MRVMFVCTGNICRSPLAQAILEKMALDRGVSEQIQVESSGTDGWHVGENADSRMRETAAAQGVNLNHRARQFSAGDLQEYDLVFAMGRNHLKAIREIARREGGSARAKVVLFREFDPALSGGGNPPDVPDPYYGGAEGFREVYRIVERTCDEILNEIQEERLP</sequence>
<dbReference type="InterPro" id="IPR023485">
    <property type="entry name" value="Ptyr_pPase"/>
</dbReference>
<feature type="active site" description="Nucleophile" evidence="5">
    <location>
        <position position="13"/>
    </location>
</feature>
<evidence type="ECO:0000313" key="7">
    <source>
        <dbReference type="EMBL" id="SIP90711.1"/>
    </source>
</evidence>
<dbReference type="AlphaFoldDB" id="A0A1N6NF88"/>
<reference evidence="7 8" key="1">
    <citation type="submission" date="2017-01" db="EMBL/GenBank/DDBJ databases">
        <authorList>
            <person name="Mah S.A."/>
            <person name="Swanson W.J."/>
            <person name="Moy G.W."/>
            <person name="Vacquier V.D."/>
        </authorList>
    </citation>
    <scope>NUCLEOTIDE SEQUENCE [LARGE SCALE GENOMIC DNA]</scope>
    <source>
        <strain evidence="7 8">ASpG1</strain>
    </source>
</reference>
<dbReference type="SMART" id="SM00226">
    <property type="entry name" value="LMWPc"/>
    <property type="match status" value="1"/>
</dbReference>
<keyword evidence="3" id="KW-0378">Hydrolase</keyword>
<evidence type="ECO:0000256" key="4">
    <source>
        <dbReference type="ARBA" id="ARBA00022912"/>
    </source>
</evidence>
<dbReference type="InterPro" id="IPR036196">
    <property type="entry name" value="Ptyr_pPase_sf"/>
</dbReference>
<evidence type="ECO:0000313" key="8">
    <source>
        <dbReference type="Proteomes" id="UP000186400"/>
    </source>
</evidence>
<dbReference type="STRING" id="159291.SAMN05920897_101227"/>
<dbReference type="InterPro" id="IPR050438">
    <property type="entry name" value="LMW_PTPase"/>
</dbReference>
<dbReference type="PANTHER" id="PTHR11717:SF7">
    <property type="entry name" value="LOW MOLECULAR WEIGHT PHOSPHOTYROSINE PROTEIN PHOSPHATASE"/>
    <property type="match status" value="1"/>
</dbReference>
<dbReference type="Proteomes" id="UP000186400">
    <property type="component" value="Unassembled WGS sequence"/>
</dbReference>